<dbReference type="SUPFAM" id="SSF47576">
    <property type="entry name" value="Calponin-homology domain, CH-domain"/>
    <property type="match status" value="1"/>
</dbReference>
<feature type="region of interest" description="Disordered" evidence="5">
    <location>
        <begin position="204"/>
        <end position="224"/>
    </location>
</feature>
<dbReference type="OrthoDB" id="10017054at2759"/>
<feature type="coiled-coil region" evidence="4">
    <location>
        <begin position="605"/>
        <end position="632"/>
    </location>
</feature>
<feature type="region of interest" description="Disordered" evidence="5">
    <location>
        <begin position="407"/>
        <end position="457"/>
    </location>
</feature>
<evidence type="ECO:0000256" key="3">
    <source>
        <dbReference type="ARBA" id="ARBA00023212"/>
    </source>
</evidence>
<feature type="coiled-coil region" evidence="4">
    <location>
        <begin position="2678"/>
        <end position="2712"/>
    </location>
</feature>
<name>A0A8H7R886_9FUNG</name>
<feature type="region of interest" description="Disordered" evidence="5">
    <location>
        <begin position="1"/>
        <end position="29"/>
    </location>
</feature>
<feature type="region of interest" description="Disordered" evidence="5">
    <location>
        <begin position="1086"/>
        <end position="1107"/>
    </location>
</feature>
<feature type="region of interest" description="Disordered" evidence="5">
    <location>
        <begin position="3155"/>
        <end position="3240"/>
    </location>
</feature>
<proteinExistence type="predicted"/>
<feature type="region of interest" description="Disordered" evidence="5">
    <location>
        <begin position="3029"/>
        <end position="3055"/>
    </location>
</feature>
<evidence type="ECO:0000256" key="5">
    <source>
        <dbReference type="SAM" id="MobiDB-lite"/>
    </source>
</evidence>
<feature type="compositionally biased region" description="Polar residues" evidence="5">
    <location>
        <begin position="3029"/>
        <end position="3054"/>
    </location>
</feature>
<dbReference type="Gene3D" id="1.20.58.60">
    <property type="match status" value="2"/>
</dbReference>
<evidence type="ECO:0000313" key="9">
    <source>
        <dbReference type="Proteomes" id="UP000603453"/>
    </source>
</evidence>
<dbReference type="Pfam" id="PF02187">
    <property type="entry name" value="GAS2"/>
    <property type="match status" value="1"/>
</dbReference>
<gene>
    <name evidence="8" type="ORF">INT47_005301</name>
</gene>
<evidence type="ECO:0000313" key="8">
    <source>
        <dbReference type="EMBL" id="KAG2205983.1"/>
    </source>
</evidence>
<dbReference type="InterPro" id="IPR003108">
    <property type="entry name" value="GAR_dom"/>
</dbReference>
<dbReference type="SMART" id="SM00033">
    <property type="entry name" value="CH"/>
    <property type="match status" value="2"/>
</dbReference>
<evidence type="ECO:0000256" key="2">
    <source>
        <dbReference type="ARBA" id="ARBA00022490"/>
    </source>
</evidence>
<evidence type="ECO:0000259" key="6">
    <source>
        <dbReference type="PROSITE" id="PS50021"/>
    </source>
</evidence>
<dbReference type="InterPro" id="IPR036534">
    <property type="entry name" value="GAR_dom_sf"/>
</dbReference>
<protein>
    <recommendedName>
        <fullName evidence="10">Calponin-homology (CH) domain-containing protein</fullName>
    </recommendedName>
</protein>
<dbReference type="Gene3D" id="3.30.920.20">
    <property type="entry name" value="Gas2-like domain"/>
    <property type="match status" value="1"/>
</dbReference>
<feature type="coiled-coil region" evidence="4">
    <location>
        <begin position="2777"/>
        <end position="2804"/>
    </location>
</feature>
<reference evidence="8" key="1">
    <citation type="submission" date="2020-12" db="EMBL/GenBank/DDBJ databases">
        <title>Metabolic potential, ecology and presence of endohyphal bacteria is reflected in genomic diversity of Mucoromycotina.</title>
        <authorList>
            <person name="Muszewska A."/>
            <person name="Okrasinska A."/>
            <person name="Steczkiewicz K."/>
            <person name="Drgas O."/>
            <person name="Orlowska M."/>
            <person name="Perlinska-Lenart U."/>
            <person name="Aleksandrzak-Piekarczyk T."/>
            <person name="Szatraj K."/>
            <person name="Zielenkiewicz U."/>
            <person name="Pilsyk S."/>
            <person name="Malc E."/>
            <person name="Mieczkowski P."/>
            <person name="Kruszewska J.S."/>
            <person name="Biernat P."/>
            <person name="Pawlowska J."/>
        </authorList>
    </citation>
    <scope>NUCLEOTIDE SEQUENCE</scope>
    <source>
        <strain evidence="8">WA0000017839</strain>
    </source>
</reference>
<evidence type="ECO:0000256" key="4">
    <source>
        <dbReference type="SAM" id="Coils"/>
    </source>
</evidence>
<keyword evidence="2" id="KW-0963">Cytoplasm</keyword>
<dbReference type="GO" id="GO:0005856">
    <property type="term" value="C:cytoskeleton"/>
    <property type="evidence" value="ECO:0007669"/>
    <property type="project" value="UniProtKB-SubCell"/>
</dbReference>
<feature type="compositionally biased region" description="Basic and acidic residues" evidence="5">
    <location>
        <begin position="3202"/>
        <end position="3214"/>
    </location>
</feature>
<feature type="domain" description="Calponin-homology (CH)" evidence="6">
    <location>
        <begin position="243"/>
        <end position="362"/>
    </location>
</feature>
<evidence type="ECO:0008006" key="10">
    <source>
        <dbReference type="Google" id="ProtNLM"/>
    </source>
</evidence>
<dbReference type="SUPFAM" id="SSF143575">
    <property type="entry name" value="GAS2 domain-like"/>
    <property type="match status" value="1"/>
</dbReference>
<feature type="compositionally biased region" description="Low complexity" evidence="5">
    <location>
        <begin position="3182"/>
        <end position="3199"/>
    </location>
</feature>
<comment type="caution">
    <text evidence="8">The sequence shown here is derived from an EMBL/GenBank/DDBJ whole genome shotgun (WGS) entry which is preliminary data.</text>
</comment>
<keyword evidence="9" id="KW-1185">Reference proteome</keyword>
<dbReference type="SUPFAM" id="SSF46966">
    <property type="entry name" value="Spectrin repeat"/>
    <property type="match status" value="1"/>
</dbReference>
<keyword evidence="3" id="KW-0206">Cytoskeleton</keyword>
<dbReference type="InterPro" id="IPR001715">
    <property type="entry name" value="CH_dom"/>
</dbReference>
<sequence>MSASSSNATSPSTSSRPSQPFGTGMVKSGSNYSLFRSDNKNKTFTRSRQNTVGGLDFADDLNRNIGSDYQEIQIRTLTKWVNAQLSTADESIKDIKTDLRDGKKLLKLLSVISKEPAPKPERMNMRIHQLSNVAQALSFLERQVGLDSMPDIGNEAIVNGDAKKTLALIFFIMLKYQIQLIVTEHGDEFLHSLTELSERENGVKSKSTDFNIEPAKPTPLSHARKLGSHNSIADKLQHTSTSAEAKVALLYWVRIQLEDYISANIIPSIQDFSRSWRNGVAFCLLIHRYNPTYIPDLFSVYLNNADLNEKATWNQLLKLAFSIATEHMGVQPYLEPEDLVEVDYPHEPSVMMYVSEYYKIMSKYQCDEPVNVKRERASKRKAEIIMASGGTIDYNDDEEDEIYSSPPLTDVLSTSPTTSEADHLLQQNQLQPPTPIPMPSARRKKKMAQRESTLGKEDKARIKADLNAKLLMQLTGHLPRGVHPILDELLTIHETVLSFIKSQTRTIDEIPEEFVSSASVTEYIDALEIIEEQVDNEVSHLDTAKNARDVLTSPPETADDTLIRLTDLQRTQVSKLYEMLKKEWDQFVDLLKTTKDDLLSVESALIDTEEGAEEYQHRANELEKQLDTFITSLGQIAPLLKVATVVEELKLAANTKLHPIEGLPENAEQYKTDLVDFSEKFKSFQNSSWKDFRKSSRQLSRAVMQVVSVRSNEVISKYDTLVIALEHERQACVNFERGLVILGKIRTIDDELSHIQQTMEDNGQQETTNEDIQQLESKVAAVRTIIYSVKEEYGDLLESDSRFRKMFSEIQARYEKVNKWVDQVRVWFIEADRIRDWIELRIKTINDSNQNVNIDPLTLDMSHWEKSTTDTICDEHKKLKREIERFDQDDMTRLRSHVMELTHATEGSISPADASTIEITLTTLNILNRLMKLLEKRSRLIDTLQVRIQWEDLLANAIKWCEAKDSEIHDFINGKARWSEPEEDEVSTHYLKLLTEEVIQSLLSLENSIAEFDKGHFSDVLDSYQEIEELVDATLPSHMEDRQENFENQFGLLMKRCSFVRKVVEQHLVINDVSSQFRKLRAEGEKLKSSMTHSTDTSSNTSQSENNVFDERVQAFKDSSSNWVTTLVKRIPYPELSEGYADADIASNEASNILISDRMNDYSTYLAEITEELEGLLYSHRENLSLQQRASLAYDDLLRIASWLEDRVRALQKFDGSILEQEDVIILEDETLVRLEKEQEGIAVRLEQLEKRDMTKSLDAVRRLEVEIDETNSVSIDRNTLVSGIERLEQGHRELKKALETRTSELAALKKRISWESQWEDAYQAITDLAHKVWDFNDRFAQFDTEGLKKKRISLSDTEPVVEVDKESMYKDILDQVADISSQFDIIASDSAYLELQSTYSIYHCKEGLDTGSTPHHIIAKEKDLKDGYQDLNQLSDYVSDILEQHNDIAELAALCDQVQTDGELAQETIQTTLRESSSTATCDTHATKSEPIISNEMIEHLVSIQGQIDQLCETGNSMEYLEGGQWFEAYQPQSLVQPADYNKQIQSFIAKKMDNLNKLKESMGRILSNYQYADSIKSKLDEQQIEANLILEWIEKASDSLNGRHIDVAASSTSKMSKDIVSTYQSENMHLVSELQEFESTRILALQRNLDLILKEVSENASSIITETTETCKSLSENIHRSILSLRQAIFNQSLVLDTADRRLSWEQDMDEAQSRLDFMNHQLQQYILKKNKCVAQQEVLSKDHIETLSDERSDINQQCQNFKTDTMEPLEKQYEQVKLMFIKLPLTKSIPVHMQERMEVCLRNLKKLQEALIWREKELDYIKQRSELELDIKQSMLDLDLYRKSIALFVEVKARWNPDESEEDIDANITVKDQWILEKEQFETYTKSKLIPMKNKYQSLRTISDSLKPGFMSELHIKKIEALTQVEYYVNADISYARQVVNQRMQISDLLERTSELEKLAEAIKEAFLSSPASTNQNMATNNLKLDDFIVRVEKVKQFAKSDIVVPQRSNQDDIAMPTKVKDKTMNSVAQDVISTKIGRLDELVDSLSSLFKSQEVFTRLQYVLKIFKRQMTACDNWISSRRDILEKSVHILDDDNLALDIDHLRDAVSEADSIQTAMKAHDNNFTLLCKHRKEYIMIFDEQGLLSDEEKENKMAEFDEVSAAFEGISRRWDDLLLETKEVSNALSIALLPAELNGRISSLMASFEALQDQIKSVDESSVTDYQVSEWQKRIDDLEYKEYNKLCSEVGEYKHTINSDMVESLMSKLDQAGDTVLEIRATLTSLYDLINASRLRNTHAENSELFHSSAKKVLDSIKLIQEGKFSSTTDKQTTEERAQHFKDLTVAHKQIKESILECQGFYDDSDSYYSGMMVQDVNTPETQKVQEDVEKVWSNVESKNSGLSAFVTRTSKWIEGCDELDKLKKSLEVLKVDVDKVTVVQLHPSPNINHKIQKYEKQLLQIAMNLEELENTVKNTPDMEQDITNKSKFLARSQEIREYSLVLQRSLDKRRMDKERTSLFESFKSEVTKVSKICEDQISYIRQQSTANPENHLKKADAVNSIINAYSAALSHIQDNYSECKMKHDGIISDHATKLVKSFDHPSSEIYSAKLSLEKLLKELDAALKVENDYITSLKLLARLMKFDKEISRNINELKAGNSRPYTGKSSRTSRTRDIPELKEYMQKFDLIETSIREFQQKCDELKKNLNKKISLARTSAITKTVDRRKDEMNRKWVEIKSSADETRDRLDTIHKRQTAAMKLSESLKYVCSLKDRVEVLQLSGQSVSIEEQELNELQEEIDVTLKKYTQDIDVLLKTLGHNEITMASSLSEGSLKMQREKLKQSIEELRQLVKHRLKQAHTEGSITEFFGITDQVDSDILLLSKVIEETSTQHASVVGSKFNKADLQRLLKTLTTTYKKSEPKISQLLIKAKSEAQKQFLDDNDRVAKRLRKTMKDWSNVQASVSSREKELQTCIKELNHEFFTKLAMAKSTPRERRARRTSRTRTELVPPPGPRQFSFRSSTLSTEMKMATPNNSAMRRSKTPTSPNGRNSTSTYVADPKNELDVQLGLIVNESPFRMKVKMVPGEVGKYWFGEEHPRLVYCRILPSKMVMVRVGGGWVELSRFMKDHGHSDNLATKSESGETRYLSVSTHNDGIDGAPSFSVTTRSGSPMGPIVGTPIIRRGSGVSSSLTNRSSNSSSGYVEGDKFIQTDEEGKQVSLKMVKADSSAKTIGSNKKRGGGS</sequence>
<dbReference type="InterPro" id="IPR036872">
    <property type="entry name" value="CH_dom_sf"/>
</dbReference>
<dbReference type="PROSITE" id="PS50021">
    <property type="entry name" value="CH"/>
    <property type="match status" value="2"/>
</dbReference>
<feature type="domain" description="Calponin-homology (CH)" evidence="6">
    <location>
        <begin position="71"/>
        <end position="177"/>
    </location>
</feature>
<comment type="subcellular location">
    <subcellularLocation>
        <location evidence="1">Cytoplasm</location>
        <location evidence="1">Cytoskeleton</location>
    </subcellularLocation>
</comment>
<feature type="compositionally biased region" description="Low complexity" evidence="5">
    <location>
        <begin position="1"/>
        <end position="18"/>
    </location>
</feature>
<organism evidence="8 9">
    <name type="scientific">Mucor saturninus</name>
    <dbReference type="NCBI Taxonomy" id="64648"/>
    <lineage>
        <taxon>Eukaryota</taxon>
        <taxon>Fungi</taxon>
        <taxon>Fungi incertae sedis</taxon>
        <taxon>Mucoromycota</taxon>
        <taxon>Mucoromycotina</taxon>
        <taxon>Mucoromycetes</taxon>
        <taxon>Mucorales</taxon>
        <taxon>Mucorineae</taxon>
        <taxon>Mucoraceae</taxon>
        <taxon>Mucor</taxon>
    </lineage>
</organism>
<keyword evidence="4" id="KW-0175">Coiled coil</keyword>
<dbReference type="GO" id="GO:0008017">
    <property type="term" value="F:microtubule binding"/>
    <property type="evidence" value="ECO:0007669"/>
    <property type="project" value="InterPro"/>
</dbReference>
<accession>A0A8H7R886</accession>
<evidence type="ECO:0000259" key="7">
    <source>
        <dbReference type="PROSITE" id="PS51460"/>
    </source>
</evidence>
<feature type="coiled-coil region" evidence="4">
    <location>
        <begin position="1704"/>
        <end position="1767"/>
    </location>
</feature>
<feature type="coiled-coil region" evidence="4">
    <location>
        <begin position="1285"/>
        <end position="1312"/>
    </location>
</feature>
<dbReference type="EMBL" id="JAEPRD010000033">
    <property type="protein sequence ID" value="KAG2205983.1"/>
    <property type="molecule type" value="Genomic_DNA"/>
</dbReference>
<dbReference type="PROSITE" id="PS51460">
    <property type="entry name" value="GAR"/>
    <property type="match status" value="1"/>
</dbReference>
<feature type="domain" description="GAR" evidence="7">
    <location>
        <begin position="3057"/>
        <end position="3131"/>
    </location>
</feature>
<dbReference type="Gene3D" id="1.10.418.10">
    <property type="entry name" value="Calponin-like domain"/>
    <property type="match status" value="2"/>
</dbReference>
<dbReference type="PANTHER" id="PTHR11915">
    <property type="entry name" value="SPECTRIN/FILAMIN RELATED CYTOSKELETAL PROTEIN"/>
    <property type="match status" value="1"/>
</dbReference>
<dbReference type="SMART" id="SM00243">
    <property type="entry name" value="GAS2"/>
    <property type="match status" value="1"/>
</dbReference>
<feature type="compositionally biased region" description="Polar residues" evidence="5">
    <location>
        <begin position="1089"/>
        <end position="1107"/>
    </location>
</feature>
<dbReference type="Pfam" id="PF00307">
    <property type="entry name" value="CH"/>
    <property type="match status" value="2"/>
</dbReference>
<feature type="region of interest" description="Disordered" evidence="5">
    <location>
        <begin position="2987"/>
        <end position="3017"/>
    </location>
</feature>
<feature type="coiled-coil region" evidence="4">
    <location>
        <begin position="2829"/>
        <end position="2856"/>
    </location>
</feature>
<dbReference type="Proteomes" id="UP000603453">
    <property type="component" value="Unassembled WGS sequence"/>
</dbReference>
<evidence type="ECO:0000256" key="1">
    <source>
        <dbReference type="ARBA" id="ARBA00004245"/>
    </source>
</evidence>